<protein>
    <submittedName>
        <fullName evidence="1">Uncharacterized protein</fullName>
    </submittedName>
</protein>
<dbReference type="EMBL" id="CAXIEN010000004">
    <property type="protein sequence ID" value="CAL1262199.1"/>
    <property type="molecule type" value="Genomic_DNA"/>
</dbReference>
<name>A0AAV1YTI4_9ARAC</name>
<feature type="non-terminal residue" evidence="1">
    <location>
        <position position="47"/>
    </location>
</feature>
<dbReference type="Proteomes" id="UP001497382">
    <property type="component" value="Unassembled WGS sequence"/>
</dbReference>
<sequence length="47" mass="5550">MDTVKYKKDAEEIDDSFLHVEEVNEDEGNVTYVLRWVVRDYARIMAG</sequence>
<keyword evidence="2" id="KW-1185">Reference proteome</keyword>
<evidence type="ECO:0000313" key="2">
    <source>
        <dbReference type="Proteomes" id="UP001497382"/>
    </source>
</evidence>
<accession>A0AAV1YTI4</accession>
<dbReference type="AlphaFoldDB" id="A0AAV1YTI4"/>
<organism evidence="1 2">
    <name type="scientific">Larinioides sclopetarius</name>
    <dbReference type="NCBI Taxonomy" id="280406"/>
    <lineage>
        <taxon>Eukaryota</taxon>
        <taxon>Metazoa</taxon>
        <taxon>Ecdysozoa</taxon>
        <taxon>Arthropoda</taxon>
        <taxon>Chelicerata</taxon>
        <taxon>Arachnida</taxon>
        <taxon>Araneae</taxon>
        <taxon>Araneomorphae</taxon>
        <taxon>Entelegynae</taxon>
        <taxon>Araneoidea</taxon>
        <taxon>Araneidae</taxon>
        <taxon>Larinioides</taxon>
    </lineage>
</organism>
<comment type="caution">
    <text evidence="1">The sequence shown here is derived from an EMBL/GenBank/DDBJ whole genome shotgun (WGS) entry which is preliminary data.</text>
</comment>
<proteinExistence type="predicted"/>
<gene>
    <name evidence="1" type="ORF">LARSCL_LOCUS851</name>
</gene>
<evidence type="ECO:0000313" key="1">
    <source>
        <dbReference type="EMBL" id="CAL1262199.1"/>
    </source>
</evidence>
<reference evidence="1 2" key="1">
    <citation type="submission" date="2024-04" db="EMBL/GenBank/DDBJ databases">
        <authorList>
            <person name="Rising A."/>
            <person name="Reimegard J."/>
            <person name="Sonavane S."/>
            <person name="Akerstrom W."/>
            <person name="Nylinder S."/>
            <person name="Hedman E."/>
            <person name="Kallberg Y."/>
        </authorList>
    </citation>
    <scope>NUCLEOTIDE SEQUENCE [LARGE SCALE GENOMIC DNA]</scope>
</reference>